<keyword evidence="1" id="KW-0472">Membrane</keyword>
<reference evidence="2 3" key="1">
    <citation type="journal article" date="2016" name="Nat. Commun.">
        <title>Thousands of microbial genomes shed light on interconnected biogeochemical processes in an aquifer system.</title>
        <authorList>
            <person name="Anantharaman K."/>
            <person name="Brown C.T."/>
            <person name="Hug L.A."/>
            <person name="Sharon I."/>
            <person name="Castelle C.J."/>
            <person name="Probst A.J."/>
            <person name="Thomas B.C."/>
            <person name="Singh A."/>
            <person name="Wilkins M.J."/>
            <person name="Karaoz U."/>
            <person name="Brodie E.L."/>
            <person name="Williams K.H."/>
            <person name="Hubbard S.S."/>
            <person name="Banfield J.F."/>
        </authorList>
    </citation>
    <scope>NUCLEOTIDE SEQUENCE [LARGE SCALE GENOMIC DNA]</scope>
</reference>
<evidence type="ECO:0000256" key="1">
    <source>
        <dbReference type="SAM" id="Phobius"/>
    </source>
</evidence>
<feature type="transmembrane region" description="Helical" evidence="1">
    <location>
        <begin position="102"/>
        <end position="122"/>
    </location>
</feature>
<dbReference type="Proteomes" id="UP000176915">
    <property type="component" value="Unassembled WGS sequence"/>
</dbReference>
<keyword evidence="1" id="KW-0812">Transmembrane</keyword>
<gene>
    <name evidence="2" type="ORF">A3H09_01235</name>
</gene>
<dbReference type="Pfam" id="PF18895">
    <property type="entry name" value="T4SS_pilin"/>
    <property type="match status" value="1"/>
</dbReference>
<organism evidence="2 3">
    <name type="scientific">Candidatus Falkowbacteria bacterium RIFCSPLOWO2_12_FULL_45_13</name>
    <dbReference type="NCBI Taxonomy" id="1797991"/>
    <lineage>
        <taxon>Bacteria</taxon>
        <taxon>Candidatus Falkowiibacteriota</taxon>
    </lineage>
</organism>
<dbReference type="EMBL" id="MFFY01000034">
    <property type="protein sequence ID" value="OGF31065.1"/>
    <property type="molecule type" value="Genomic_DNA"/>
</dbReference>
<feature type="transmembrane region" description="Helical" evidence="1">
    <location>
        <begin position="58"/>
        <end position="81"/>
    </location>
</feature>
<comment type="caution">
    <text evidence="2">The sequence shown here is derived from an EMBL/GenBank/DDBJ whole genome shotgun (WGS) entry which is preliminary data.</text>
</comment>
<proteinExistence type="predicted"/>
<name>A0A1F5SWH5_9BACT</name>
<dbReference type="InterPro" id="IPR043993">
    <property type="entry name" value="T4SS_pilin"/>
</dbReference>
<evidence type="ECO:0000313" key="2">
    <source>
        <dbReference type="EMBL" id="OGF31065.1"/>
    </source>
</evidence>
<protein>
    <submittedName>
        <fullName evidence="2">Uncharacterized protein</fullName>
    </submittedName>
</protein>
<sequence>MTKQCKKLIIFVCLLAMFVWPRLILAANPPLDKLDEVASDKGPYQASLGNSQSTLLEIAGTVVGIGLGLVGTVFLILMIYAGYNWMTAEGKEEKVEKAKNTIIRALIGIIIVVGAYAAWAFLFSKLF</sequence>
<dbReference type="AlphaFoldDB" id="A0A1F5SWH5"/>
<keyword evidence="1" id="KW-1133">Transmembrane helix</keyword>
<accession>A0A1F5SWH5</accession>
<evidence type="ECO:0000313" key="3">
    <source>
        <dbReference type="Proteomes" id="UP000176915"/>
    </source>
</evidence>